<dbReference type="NCBIfam" id="TIGR00458">
    <property type="entry name" value="aspS_nondisc"/>
    <property type="match status" value="1"/>
</dbReference>
<dbReference type="HAMAP" id="MF_02075">
    <property type="entry name" value="Asp_tRNA_synth_type2"/>
    <property type="match status" value="1"/>
</dbReference>
<organism evidence="11 12">
    <name type="scientific">candidate division CPR3 bacterium GW2011_GWF2_35_18</name>
    <dbReference type="NCBI Taxonomy" id="1618350"/>
    <lineage>
        <taxon>Bacteria</taxon>
        <taxon>Bacteria division CPR3</taxon>
    </lineage>
</organism>
<dbReference type="InterPro" id="IPR007214">
    <property type="entry name" value="YbaK/aa-tRNA-synth-assoc-dom"/>
</dbReference>
<dbReference type="AlphaFoldDB" id="A0A0G0C0I2"/>
<evidence type="ECO:0000256" key="7">
    <source>
        <dbReference type="ARBA" id="ARBA00022917"/>
    </source>
</evidence>
<keyword evidence="4 9" id="KW-0436">Ligase</keyword>
<dbReference type="GO" id="GO:0006422">
    <property type="term" value="P:aspartyl-tRNA aminoacylation"/>
    <property type="evidence" value="ECO:0007669"/>
    <property type="project" value="UniProtKB-UniRule"/>
</dbReference>
<evidence type="ECO:0000256" key="3">
    <source>
        <dbReference type="ARBA" id="ARBA00022490"/>
    </source>
</evidence>
<proteinExistence type="inferred from homology"/>
<sequence>MVRLLTHELVNKVGQKILVKGWIDSLRLHGKLIFADIRDRSGLLQLVFHKDISVAAFAEAKKLKPEYVIEVSGKIKERDVKMVNDKILTGKVEMEVESLKIISIAEPLPFDLSKNDLDVSLNTLLDYRSLALRHPKIKAIFKVQEVIIDSFRKSLQEKSFVEFQAPSMISSAPEGGAEIFEVKYFKYKAYLAQSPQLYKSLLVSIFERVFSVNKVFRAEPSMTTRHLTEVVSLDAEFGFIESWEEVRKMAEYVITYILKEVQTKCQKELDLFGVTIPSVSKEIPFLKLREAQQIIFERTGRDCRKEKDPSPDDEREICKWAKEVHRSDLVFITHYPTKYRPFYTYPDDDNPEYNQGFDLLGRGMEWLTGGRRIHDYKTLLEHAEKWGIHTENIELYLQAFRYGMPPLGGFAFGAERITMNILGLTNIREASLFPRDMERVDLRLSGLQKGNKKEKNLFEEIIEILNEKEINYQLFNHEAVYTSEEAAKVRGTKMEQGAKALILIADKKPVMTVMSAVKKVDFKKIKKEKGIKDLRMATADEVKNISGVEVGAVPPFGNLFDIPTFFDVSLEKQDKVSFNAGMHTRSVEIKYKDLKKAVNPDIFEFTSEKKDSK</sequence>
<dbReference type="Gene3D" id="2.40.50.140">
    <property type="entry name" value="Nucleic acid-binding proteins"/>
    <property type="match status" value="1"/>
</dbReference>
<dbReference type="Proteomes" id="UP000034581">
    <property type="component" value="Unassembled WGS sequence"/>
</dbReference>
<feature type="binding site" evidence="9">
    <location>
        <position position="368"/>
    </location>
    <ligand>
        <name>L-aspartate</name>
        <dbReference type="ChEBI" id="CHEBI:29991"/>
    </ligand>
</feature>
<dbReference type="EC" id="6.1.1.12" evidence="9"/>
<feature type="binding site" evidence="9">
    <location>
        <position position="217"/>
    </location>
    <ligand>
        <name>L-aspartate</name>
        <dbReference type="ChEBI" id="CHEBI:29991"/>
    </ligand>
</feature>
<comment type="catalytic activity">
    <reaction evidence="9">
        <text>tRNA(Asp) + L-aspartate + ATP = L-aspartyl-tRNA(Asp) + AMP + diphosphate</text>
        <dbReference type="Rhea" id="RHEA:19649"/>
        <dbReference type="Rhea" id="RHEA-COMP:9660"/>
        <dbReference type="Rhea" id="RHEA-COMP:9678"/>
        <dbReference type="ChEBI" id="CHEBI:29991"/>
        <dbReference type="ChEBI" id="CHEBI:30616"/>
        <dbReference type="ChEBI" id="CHEBI:33019"/>
        <dbReference type="ChEBI" id="CHEBI:78442"/>
        <dbReference type="ChEBI" id="CHEBI:78516"/>
        <dbReference type="ChEBI" id="CHEBI:456215"/>
        <dbReference type="EC" id="6.1.1.12"/>
    </reaction>
</comment>
<name>A0A0G0C0I2_UNCC3</name>
<dbReference type="Gene3D" id="3.30.930.10">
    <property type="entry name" value="Bira Bifunctional Protein, Domain 2"/>
    <property type="match status" value="1"/>
</dbReference>
<dbReference type="GO" id="GO:0005829">
    <property type="term" value="C:cytosol"/>
    <property type="evidence" value="ECO:0007669"/>
    <property type="project" value="TreeGrafter"/>
</dbReference>
<dbReference type="InterPro" id="IPR004523">
    <property type="entry name" value="Asp-tRNA_synthase_2"/>
</dbReference>
<evidence type="ECO:0000256" key="9">
    <source>
        <dbReference type="HAMAP-Rule" id="MF_02075"/>
    </source>
</evidence>
<dbReference type="InterPro" id="IPR002312">
    <property type="entry name" value="Asp/Asn-tRNA-synth_IIb"/>
</dbReference>
<dbReference type="PROSITE" id="PS50862">
    <property type="entry name" value="AA_TRNA_LIGASE_II"/>
    <property type="match status" value="1"/>
</dbReference>
<dbReference type="InterPro" id="IPR047089">
    <property type="entry name" value="Asp-tRNA-ligase_1_N"/>
</dbReference>
<dbReference type="GO" id="GO:0002161">
    <property type="term" value="F:aminoacyl-tRNA deacylase activity"/>
    <property type="evidence" value="ECO:0007669"/>
    <property type="project" value="InterPro"/>
</dbReference>
<keyword evidence="5 9" id="KW-0547">Nucleotide-binding</keyword>
<evidence type="ECO:0000259" key="10">
    <source>
        <dbReference type="PROSITE" id="PS50862"/>
    </source>
</evidence>
<feature type="binding site" evidence="9">
    <location>
        <position position="174"/>
    </location>
    <ligand>
        <name>L-aspartate</name>
        <dbReference type="ChEBI" id="CHEBI:29991"/>
    </ligand>
</feature>
<dbReference type="PRINTS" id="PR01042">
    <property type="entry name" value="TRNASYNTHASP"/>
</dbReference>
<dbReference type="NCBIfam" id="NF003483">
    <property type="entry name" value="PRK05159.1"/>
    <property type="match status" value="1"/>
</dbReference>
<dbReference type="PANTHER" id="PTHR43450">
    <property type="entry name" value="ASPARTYL-TRNA SYNTHETASE"/>
    <property type="match status" value="1"/>
</dbReference>
<dbReference type="GO" id="GO:0003723">
    <property type="term" value="F:RNA binding"/>
    <property type="evidence" value="ECO:0007669"/>
    <property type="project" value="TreeGrafter"/>
</dbReference>
<keyword evidence="3 9" id="KW-0963">Cytoplasm</keyword>
<feature type="binding site" evidence="9">
    <location>
        <begin position="217"/>
        <end position="219"/>
    </location>
    <ligand>
        <name>ATP</name>
        <dbReference type="ChEBI" id="CHEBI:30616"/>
    </ligand>
</feature>
<dbReference type="Gene3D" id="3.90.960.10">
    <property type="entry name" value="YbaK/aminoacyl-tRNA synthetase-associated domain"/>
    <property type="match status" value="1"/>
</dbReference>
<comment type="caution">
    <text evidence="9">Lacks conserved residue(s) required for the propagation of feature annotation.</text>
</comment>
<evidence type="ECO:0000256" key="6">
    <source>
        <dbReference type="ARBA" id="ARBA00022840"/>
    </source>
</evidence>
<dbReference type="InterPro" id="IPR004364">
    <property type="entry name" value="Aa-tRNA-synt_II"/>
</dbReference>
<dbReference type="PATRIC" id="fig|1618350.3.peg.647"/>
<dbReference type="Pfam" id="PF00152">
    <property type="entry name" value="tRNA-synt_2"/>
    <property type="match status" value="1"/>
</dbReference>
<feature type="domain" description="Aminoacyl-transfer RNA synthetases class-II family profile" evidence="10">
    <location>
        <begin position="141"/>
        <end position="434"/>
    </location>
</feature>
<comment type="similarity">
    <text evidence="2 9">Belongs to the class-II aminoacyl-tRNA synthetase family. Type 2 subfamily.</text>
</comment>
<evidence type="ECO:0000256" key="4">
    <source>
        <dbReference type="ARBA" id="ARBA00022598"/>
    </source>
</evidence>
<evidence type="ECO:0000256" key="2">
    <source>
        <dbReference type="ARBA" id="ARBA00005312"/>
    </source>
</evidence>
<feature type="binding site" evidence="9">
    <location>
        <position position="372"/>
    </location>
    <ligand>
        <name>L-aspartate</name>
        <dbReference type="ChEBI" id="CHEBI:29991"/>
    </ligand>
</feature>
<feature type="binding site" evidence="9">
    <location>
        <begin position="225"/>
        <end position="227"/>
    </location>
    <ligand>
        <name>ATP</name>
        <dbReference type="ChEBI" id="CHEBI:30616"/>
    </ligand>
</feature>
<comment type="subunit">
    <text evidence="9">Homodimer.</text>
</comment>
<dbReference type="InterPro" id="IPR012340">
    <property type="entry name" value="NA-bd_OB-fold"/>
</dbReference>
<reference evidence="11 12" key="1">
    <citation type="journal article" date="2015" name="Nature">
        <title>rRNA introns, odd ribosomes, and small enigmatic genomes across a large radiation of phyla.</title>
        <authorList>
            <person name="Brown C.T."/>
            <person name="Hug L.A."/>
            <person name="Thomas B.C."/>
            <person name="Sharon I."/>
            <person name="Castelle C.J."/>
            <person name="Singh A."/>
            <person name="Wilkins M.J."/>
            <person name="Williams K.H."/>
            <person name="Banfield J.F."/>
        </authorList>
    </citation>
    <scope>NUCLEOTIDE SEQUENCE [LARGE SCALE GENOMIC DNA]</scope>
</reference>
<accession>A0A0G0C0I2</accession>
<dbReference type="STRING" id="1618350.UR67_C0004G0013"/>
<dbReference type="GO" id="GO:0017101">
    <property type="term" value="C:aminoacyl-tRNA synthetase multienzyme complex"/>
    <property type="evidence" value="ECO:0007669"/>
    <property type="project" value="TreeGrafter"/>
</dbReference>
<evidence type="ECO:0000313" key="12">
    <source>
        <dbReference type="Proteomes" id="UP000034581"/>
    </source>
</evidence>
<evidence type="ECO:0000313" key="11">
    <source>
        <dbReference type="EMBL" id="KKP69616.1"/>
    </source>
</evidence>
<keyword evidence="8 9" id="KW-0030">Aminoacyl-tRNA synthetase</keyword>
<dbReference type="InterPro" id="IPR006195">
    <property type="entry name" value="aa-tRNA-synth_II"/>
</dbReference>
<dbReference type="InterPro" id="IPR045864">
    <property type="entry name" value="aa-tRNA-synth_II/BPL/LPL"/>
</dbReference>
<dbReference type="InterPro" id="IPR036754">
    <property type="entry name" value="YbaK/aa-tRNA-synt-asso_dom_sf"/>
</dbReference>
<evidence type="ECO:0000256" key="1">
    <source>
        <dbReference type="ARBA" id="ARBA00004496"/>
    </source>
</evidence>
<dbReference type="SUPFAM" id="SSF50249">
    <property type="entry name" value="Nucleic acid-binding proteins"/>
    <property type="match status" value="1"/>
</dbReference>
<feature type="region of interest" description="Aspartate" evidence="9">
    <location>
        <begin position="196"/>
        <end position="199"/>
    </location>
</feature>
<feature type="binding site" evidence="9">
    <location>
        <position position="365"/>
    </location>
    <ligand>
        <name>ATP</name>
        <dbReference type="ChEBI" id="CHEBI:30616"/>
    </ligand>
</feature>
<comment type="function">
    <text evidence="9">Catalyzes the attachment of L-aspartate to tRNA(Asp) in a two-step reaction: L-aspartate is first activated by ATP to form Asp-AMP and then transferred to the acceptor end of tRNA(Asp).</text>
</comment>
<dbReference type="SUPFAM" id="SSF55681">
    <property type="entry name" value="Class II aaRS and biotin synthetases"/>
    <property type="match status" value="1"/>
</dbReference>
<dbReference type="Pfam" id="PF01336">
    <property type="entry name" value="tRNA_anti-codon"/>
    <property type="match status" value="1"/>
</dbReference>
<dbReference type="CDD" id="cd04317">
    <property type="entry name" value="EcAspRS_like_N"/>
    <property type="match status" value="1"/>
</dbReference>
<keyword evidence="7 9" id="KW-0648">Protein biosynthesis</keyword>
<dbReference type="PANTHER" id="PTHR43450:SF1">
    <property type="entry name" value="ASPARTATE--TRNA LIGASE, CYTOPLASMIC"/>
    <property type="match status" value="1"/>
</dbReference>
<gene>
    <name evidence="9" type="primary">aspS</name>
    <name evidence="11" type="ORF">UR67_C0004G0013</name>
</gene>
<evidence type="ECO:0000256" key="8">
    <source>
        <dbReference type="ARBA" id="ARBA00023146"/>
    </source>
</evidence>
<comment type="caution">
    <text evidence="11">The sequence shown here is derived from an EMBL/GenBank/DDBJ whole genome shotgun (WGS) entry which is preliminary data.</text>
</comment>
<dbReference type="InterPro" id="IPR004365">
    <property type="entry name" value="NA-bd_OB_tRNA"/>
</dbReference>
<keyword evidence="6 9" id="KW-0067">ATP-binding</keyword>
<protein>
    <recommendedName>
        <fullName evidence="9">Aspartate--tRNA ligase</fullName>
        <ecNumber evidence="9">6.1.1.12</ecNumber>
    </recommendedName>
    <alternativeName>
        <fullName evidence="9">Aspartyl-tRNA synthetase</fullName>
        <shortName evidence="9">AspRS</shortName>
    </alternativeName>
</protein>
<dbReference type="EMBL" id="LBQB01000004">
    <property type="protein sequence ID" value="KKP69616.1"/>
    <property type="molecule type" value="Genomic_DNA"/>
</dbReference>
<dbReference type="Pfam" id="PF04073">
    <property type="entry name" value="tRNA_edit"/>
    <property type="match status" value="1"/>
</dbReference>
<dbReference type="GO" id="GO:0004815">
    <property type="term" value="F:aspartate-tRNA ligase activity"/>
    <property type="evidence" value="ECO:0007669"/>
    <property type="project" value="UniProtKB-UniRule"/>
</dbReference>
<dbReference type="SUPFAM" id="SSF55826">
    <property type="entry name" value="YbaK/ProRS associated domain"/>
    <property type="match status" value="1"/>
</dbReference>
<comment type="subcellular location">
    <subcellularLocation>
        <location evidence="1 9">Cytoplasm</location>
    </subcellularLocation>
</comment>
<evidence type="ECO:0000256" key="5">
    <source>
        <dbReference type="ARBA" id="ARBA00022741"/>
    </source>
</evidence>
<feature type="binding site" evidence="9">
    <location>
        <begin position="413"/>
        <end position="416"/>
    </location>
    <ligand>
        <name>ATP</name>
        <dbReference type="ChEBI" id="CHEBI:30616"/>
    </ligand>
</feature>
<dbReference type="GO" id="GO:0005524">
    <property type="term" value="F:ATP binding"/>
    <property type="evidence" value="ECO:0007669"/>
    <property type="project" value="UniProtKB-UniRule"/>
</dbReference>